<reference evidence="1 2" key="1">
    <citation type="submission" date="2024-03" db="EMBL/GenBank/DDBJ databases">
        <title>The Acrasis kona genome and developmental transcriptomes reveal deep origins of eukaryotic multicellular pathways.</title>
        <authorList>
            <person name="Sheikh S."/>
            <person name="Fu C.-J."/>
            <person name="Brown M.W."/>
            <person name="Baldauf S.L."/>
        </authorList>
    </citation>
    <scope>NUCLEOTIDE SEQUENCE [LARGE SCALE GENOMIC DNA]</scope>
    <source>
        <strain evidence="1 2">ATCC MYA-3509</strain>
    </source>
</reference>
<dbReference type="AlphaFoldDB" id="A0AAW2ZPV9"/>
<organism evidence="1 2">
    <name type="scientific">Acrasis kona</name>
    <dbReference type="NCBI Taxonomy" id="1008807"/>
    <lineage>
        <taxon>Eukaryota</taxon>
        <taxon>Discoba</taxon>
        <taxon>Heterolobosea</taxon>
        <taxon>Tetramitia</taxon>
        <taxon>Eutetramitia</taxon>
        <taxon>Acrasidae</taxon>
        <taxon>Acrasis</taxon>
    </lineage>
</organism>
<dbReference type="EMBL" id="JAOPGA020001810">
    <property type="protein sequence ID" value="KAL0491515.1"/>
    <property type="molecule type" value="Genomic_DNA"/>
</dbReference>
<evidence type="ECO:0000313" key="1">
    <source>
        <dbReference type="EMBL" id="KAL0491515.1"/>
    </source>
</evidence>
<protein>
    <submittedName>
        <fullName evidence="1">Uncharacterized protein</fullName>
    </submittedName>
</protein>
<comment type="caution">
    <text evidence="1">The sequence shown here is derived from an EMBL/GenBank/DDBJ whole genome shotgun (WGS) entry which is preliminary data.</text>
</comment>
<sequence>MTTRPMEYYRKETSRMTGECSMLNSGCGNLMSSGVMLQQPTRVTFCSTKRYNNANGTSFLSSSNPFMIDSQTTGMLWFFTTVALICCNARRRREVMTWSVVSDTMSSTPSITPLSL</sequence>
<accession>A0AAW2ZPV9</accession>
<proteinExistence type="predicted"/>
<keyword evidence="2" id="KW-1185">Reference proteome</keyword>
<evidence type="ECO:0000313" key="2">
    <source>
        <dbReference type="Proteomes" id="UP001431209"/>
    </source>
</evidence>
<name>A0AAW2ZPV9_9EUKA</name>
<gene>
    <name evidence="1" type="ORF">AKO1_004032</name>
</gene>
<dbReference type="Proteomes" id="UP001431209">
    <property type="component" value="Unassembled WGS sequence"/>
</dbReference>